<protein>
    <submittedName>
        <fullName evidence="6">Peptide-N(4)-(N-acetyl-beta-glucosaminyl)asparagine amidase</fullName>
    </submittedName>
</protein>
<dbReference type="PANTHER" id="PTHR12143:SF19">
    <property type="entry name" value="PEPTIDE-N(4)-(N-ACETYL-BETA-GLUCOSAMINYL)ASPARAGINE AMIDASE"/>
    <property type="match status" value="1"/>
</dbReference>
<sequence>MAGAPAADGIRVQLMTAAEGAAKAAAERGQRAFANSIVGSLVKVRKYEDNELRARALSVIPSDKLEAAAAAAVAQSGRAIADELLRQLLTWFKEEFFAWCQAPVCRACGGGTQGAGAVAPAAEEAAFGAAVTEIYRCPAAGCGAETRFPRYNDPGKLLETRMGKCGEFANAFTLCCVAMGYEARHVHDHTDHVWTEVWSAAQHRWIHCDPCESQMDNPLLYEAGWGKQLNYIIAVSVTGVADVTRRYTRQWDAVAARRTKVSEAWLANHIAELNAGIQAALPPKRARDVAARLAAEQVELAVAILTPLQAAERARLRGRMTGSVEWRAARAELGLGDGETRIEVVEPIDPAAPTRIRWWAPARAEFEASYLDAIAVRRVDGTTVDTQRVFAHGEDHGEVVFPPGVVAPGHVVVYLLCGDVESVAASVEVVAGRERECERQHEREHEREHERQHEREHERQHERKRERICPS</sequence>
<dbReference type="SUPFAM" id="SSF54001">
    <property type="entry name" value="Cysteine proteinases"/>
    <property type="match status" value="1"/>
</dbReference>
<dbReference type="InterPro" id="IPR018325">
    <property type="entry name" value="Rad4/PNGase_transGLS-fold"/>
</dbReference>
<evidence type="ECO:0000313" key="7">
    <source>
        <dbReference type="Proteomes" id="UP000054408"/>
    </source>
</evidence>
<dbReference type="GO" id="GO:0046872">
    <property type="term" value="F:metal ion binding"/>
    <property type="evidence" value="ECO:0007669"/>
    <property type="project" value="UniProtKB-KW"/>
</dbReference>
<evidence type="ECO:0000259" key="5">
    <source>
        <dbReference type="SMART" id="SM00460"/>
    </source>
</evidence>
<evidence type="ECO:0000256" key="3">
    <source>
        <dbReference type="ARBA" id="ARBA00022833"/>
    </source>
</evidence>
<dbReference type="Pfam" id="PF03835">
    <property type="entry name" value="Rad4"/>
    <property type="match status" value="1"/>
</dbReference>
<keyword evidence="3" id="KW-0862">Zinc</keyword>
<dbReference type="OrthoDB" id="409136at2759"/>
<dbReference type="eggNOG" id="KOG0909">
    <property type="taxonomic scope" value="Eukaryota"/>
</dbReference>
<dbReference type="PANTHER" id="PTHR12143">
    <property type="entry name" value="PEPTIDE N-GLYCANASE PNGASE -RELATED"/>
    <property type="match status" value="1"/>
</dbReference>
<dbReference type="InterPro" id="IPR002931">
    <property type="entry name" value="Transglutaminase-like"/>
</dbReference>
<dbReference type="GO" id="GO:0005829">
    <property type="term" value="C:cytosol"/>
    <property type="evidence" value="ECO:0007669"/>
    <property type="project" value="TreeGrafter"/>
</dbReference>
<keyword evidence="2" id="KW-0479">Metal-binding</keyword>
<dbReference type="STRING" id="461836.A0A0L0D8M7"/>
<dbReference type="GeneID" id="25563445"/>
<dbReference type="InterPro" id="IPR038765">
    <property type="entry name" value="Papain-like_cys_pep_sf"/>
</dbReference>
<dbReference type="Proteomes" id="UP000054408">
    <property type="component" value="Unassembled WGS sequence"/>
</dbReference>
<evidence type="ECO:0000313" key="6">
    <source>
        <dbReference type="EMBL" id="KNC47643.1"/>
    </source>
</evidence>
<accession>A0A0L0D8M7</accession>
<dbReference type="GO" id="GO:0000224">
    <property type="term" value="F:peptide-N4-(N-acetyl-beta-glucosaminyl)asparagine amidase activity"/>
    <property type="evidence" value="ECO:0007669"/>
    <property type="project" value="TreeGrafter"/>
</dbReference>
<dbReference type="AlphaFoldDB" id="A0A0L0D8M7"/>
<dbReference type="RefSeq" id="XP_013759127.1">
    <property type="nucleotide sequence ID" value="XM_013903673.1"/>
</dbReference>
<feature type="domain" description="Transglutaminase-like" evidence="5">
    <location>
        <begin position="157"/>
        <end position="212"/>
    </location>
</feature>
<dbReference type="GO" id="GO:0005634">
    <property type="term" value="C:nucleus"/>
    <property type="evidence" value="ECO:0007669"/>
    <property type="project" value="TreeGrafter"/>
</dbReference>
<evidence type="ECO:0000256" key="2">
    <source>
        <dbReference type="ARBA" id="ARBA00022723"/>
    </source>
</evidence>
<name>A0A0L0D8M7_THETB</name>
<reference evidence="6 7" key="1">
    <citation type="submission" date="2010-05" db="EMBL/GenBank/DDBJ databases">
        <title>The Genome Sequence of Thecamonas trahens ATCC 50062.</title>
        <authorList>
            <consortium name="The Broad Institute Genome Sequencing Platform"/>
            <person name="Russ C."/>
            <person name="Cuomo C."/>
            <person name="Shea T."/>
            <person name="Young S.K."/>
            <person name="Zeng Q."/>
            <person name="Koehrsen M."/>
            <person name="Haas B."/>
            <person name="Borodovsky M."/>
            <person name="Guigo R."/>
            <person name="Alvarado L."/>
            <person name="Berlin A."/>
            <person name="Bochicchio J."/>
            <person name="Borenstein D."/>
            <person name="Chapman S."/>
            <person name="Chen Z."/>
            <person name="Freedman E."/>
            <person name="Gellesch M."/>
            <person name="Goldberg J."/>
            <person name="Griggs A."/>
            <person name="Gujja S."/>
            <person name="Heilman E."/>
            <person name="Heiman D."/>
            <person name="Hepburn T."/>
            <person name="Howarth C."/>
            <person name="Jen D."/>
            <person name="Larson L."/>
            <person name="Mehta T."/>
            <person name="Park D."/>
            <person name="Pearson M."/>
            <person name="Roberts A."/>
            <person name="Saif S."/>
            <person name="Shenoy N."/>
            <person name="Sisk P."/>
            <person name="Stolte C."/>
            <person name="Sykes S."/>
            <person name="Thomson T."/>
            <person name="Walk T."/>
            <person name="White J."/>
            <person name="Yandava C."/>
            <person name="Burger G."/>
            <person name="Gray M.W."/>
            <person name="Holland P.W.H."/>
            <person name="King N."/>
            <person name="Lang F.B.F."/>
            <person name="Roger A.J."/>
            <person name="Ruiz-Trillo I."/>
            <person name="Lander E."/>
            <person name="Nusbaum C."/>
        </authorList>
    </citation>
    <scope>NUCLEOTIDE SEQUENCE [LARGE SCALE GENOMIC DNA]</scope>
    <source>
        <strain evidence="6 7">ATCC 50062</strain>
    </source>
</reference>
<feature type="region of interest" description="Disordered" evidence="4">
    <location>
        <begin position="435"/>
        <end position="471"/>
    </location>
</feature>
<keyword evidence="7" id="KW-1185">Reference proteome</keyword>
<evidence type="ECO:0000256" key="1">
    <source>
        <dbReference type="ARBA" id="ARBA00009390"/>
    </source>
</evidence>
<dbReference type="Gene3D" id="2.20.25.10">
    <property type="match status" value="1"/>
</dbReference>
<gene>
    <name evidence="6" type="ORF">AMSG_03874</name>
</gene>
<dbReference type="GO" id="GO:0006516">
    <property type="term" value="P:glycoprotein catabolic process"/>
    <property type="evidence" value="ECO:0007669"/>
    <property type="project" value="TreeGrafter"/>
</dbReference>
<dbReference type="InterPro" id="IPR050883">
    <property type="entry name" value="PNGase"/>
</dbReference>
<evidence type="ECO:0000256" key="4">
    <source>
        <dbReference type="SAM" id="MobiDB-lite"/>
    </source>
</evidence>
<dbReference type="EMBL" id="GL349448">
    <property type="protein sequence ID" value="KNC47643.1"/>
    <property type="molecule type" value="Genomic_DNA"/>
</dbReference>
<dbReference type="Gene3D" id="3.10.620.30">
    <property type="match status" value="1"/>
</dbReference>
<dbReference type="SMART" id="SM00460">
    <property type="entry name" value="TGc"/>
    <property type="match status" value="1"/>
</dbReference>
<proteinExistence type="inferred from homology"/>
<organism evidence="6 7">
    <name type="scientific">Thecamonas trahens ATCC 50062</name>
    <dbReference type="NCBI Taxonomy" id="461836"/>
    <lineage>
        <taxon>Eukaryota</taxon>
        <taxon>Apusozoa</taxon>
        <taxon>Apusomonadida</taxon>
        <taxon>Apusomonadidae</taxon>
        <taxon>Thecamonas</taxon>
    </lineage>
</organism>
<comment type="similarity">
    <text evidence="1">Belongs to the transglutaminase-like superfamily. PNGase family.</text>
</comment>